<evidence type="ECO:0008006" key="3">
    <source>
        <dbReference type="Google" id="ProtNLM"/>
    </source>
</evidence>
<dbReference type="EMBL" id="LUEZ02000046">
    <property type="protein sequence ID" value="RDB23536.1"/>
    <property type="molecule type" value="Genomic_DNA"/>
</dbReference>
<organism evidence="1 2">
    <name type="scientific">Hypsizygus marmoreus</name>
    <name type="common">White beech mushroom</name>
    <name type="synonym">Agaricus marmoreus</name>
    <dbReference type="NCBI Taxonomy" id="39966"/>
    <lineage>
        <taxon>Eukaryota</taxon>
        <taxon>Fungi</taxon>
        <taxon>Dikarya</taxon>
        <taxon>Basidiomycota</taxon>
        <taxon>Agaricomycotina</taxon>
        <taxon>Agaricomycetes</taxon>
        <taxon>Agaricomycetidae</taxon>
        <taxon>Agaricales</taxon>
        <taxon>Tricholomatineae</taxon>
        <taxon>Lyophyllaceae</taxon>
        <taxon>Hypsizygus</taxon>
    </lineage>
</organism>
<dbReference type="OrthoDB" id="3139399at2759"/>
<comment type="caution">
    <text evidence="1">The sequence shown here is derived from an EMBL/GenBank/DDBJ whole genome shotgun (WGS) entry which is preliminary data.</text>
</comment>
<sequence length="439" mass="49437">MTESDRVPDASVHQTRRVKQHPQIPFDIWEEVFQQCLPLDAFIQPSAFTAALLLCQINRAWRDRATSMPSLWCSLSVKISRHGSIPHLDLIPTWLSRAGGHPLYISVTLDRRPGVHVYTTTDAALRSLIAFFPTWKEIHLNVGTFLNLPSLLRLPDALTPSFEYLHIYLPSYEEAAEQIALIFERSPNLSHLSLSTELLEQDIPNLKVPFGSLTTLELPISVFSPDNSWEILEYCPKLRYLRIGDLRGEFVRARRGSPILLQDLETLDLASSCGSMSVFLDAFTAPSLRTLHLVFASPFPMHSFVSLLHRSKCPLKMLRLSVHMTDEEAIHCLKACPPTLTELILYGEFVTDVVLEKLTIGTPESLCPQLQVISLGGRLVGARALATMLESRYLPRNSEDTHLRSTSIYASPAQETDVITRLQELRRLGLQIECSSFSL</sequence>
<dbReference type="Proteomes" id="UP000076154">
    <property type="component" value="Unassembled WGS sequence"/>
</dbReference>
<dbReference type="AlphaFoldDB" id="A0A369JXS5"/>
<dbReference type="InParanoid" id="A0A369JXS5"/>
<dbReference type="InterPro" id="IPR032675">
    <property type="entry name" value="LRR_dom_sf"/>
</dbReference>
<accession>A0A369JXS5</accession>
<protein>
    <recommendedName>
        <fullName evidence="3">F-box domain-containing protein</fullName>
    </recommendedName>
</protein>
<evidence type="ECO:0000313" key="1">
    <source>
        <dbReference type="EMBL" id="RDB23536.1"/>
    </source>
</evidence>
<keyword evidence="2" id="KW-1185">Reference proteome</keyword>
<dbReference type="Gene3D" id="3.80.10.10">
    <property type="entry name" value="Ribonuclease Inhibitor"/>
    <property type="match status" value="1"/>
</dbReference>
<proteinExistence type="predicted"/>
<reference evidence="1" key="1">
    <citation type="submission" date="2018-04" db="EMBL/GenBank/DDBJ databases">
        <title>Whole genome sequencing of Hypsizygus marmoreus.</title>
        <authorList>
            <person name="Choi I.-G."/>
            <person name="Min B."/>
            <person name="Kim J.-G."/>
            <person name="Kim S."/>
            <person name="Oh Y.-L."/>
            <person name="Kong W.-S."/>
            <person name="Park H."/>
            <person name="Jeong J."/>
            <person name="Song E.-S."/>
        </authorList>
    </citation>
    <scope>NUCLEOTIDE SEQUENCE [LARGE SCALE GENOMIC DNA]</scope>
    <source>
        <strain evidence="1">51987-8</strain>
    </source>
</reference>
<evidence type="ECO:0000313" key="2">
    <source>
        <dbReference type="Proteomes" id="UP000076154"/>
    </source>
</evidence>
<name>A0A369JXS5_HYPMA</name>
<gene>
    <name evidence="1" type="ORF">Hypma_009040</name>
</gene>
<dbReference type="SUPFAM" id="SSF52047">
    <property type="entry name" value="RNI-like"/>
    <property type="match status" value="1"/>
</dbReference>